<dbReference type="EMBL" id="HBUF01106676">
    <property type="protein sequence ID" value="CAG6639332.1"/>
    <property type="molecule type" value="Transcribed_RNA"/>
</dbReference>
<dbReference type="GO" id="GO:0030552">
    <property type="term" value="F:cAMP binding"/>
    <property type="evidence" value="ECO:0007669"/>
    <property type="project" value="TreeGrafter"/>
</dbReference>
<protein>
    <submittedName>
        <fullName evidence="7">Blood vessel epicardial substance</fullName>
    </submittedName>
</protein>
<dbReference type="EMBL" id="HBUF01348828">
    <property type="protein sequence ID" value="CAG6711994.1"/>
    <property type="molecule type" value="Transcribed_RNA"/>
</dbReference>
<dbReference type="GO" id="GO:0042383">
    <property type="term" value="C:sarcolemma"/>
    <property type="evidence" value="ECO:0007669"/>
    <property type="project" value="TreeGrafter"/>
</dbReference>
<organism evidence="7">
    <name type="scientific">Cacopsylla melanoneura</name>
    <dbReference type="NCBI Taxonomy" id="428564"/>
    <lineage>
        <taxon>Eukaryota</taxon>
        <taxon>Metazoa</taxon>
        <taxon>Ecdysozoa</taxon>
        <taxon>Arthropoda</taxon>
        <taxon>Hexapoda</taxon>
        <taxon>Insecta</taxon>
        <taxon>Pterygota</taxon>
        <taxon>Neoptera</taxon>
        <taxon>Paraneoptera</taxon>
        <taxon>Hemiptera</taxon>
        <taxon>Sternorrhyncha</taxon>
        <taxon>Psylloidea</taxon>
        <taxon>Psyllidae</taxon>
        <taxon>Psyllinae</taxon>
        <taxon>Cacopsylla</taxon>
    </lineage>
</organism>
<dbReference type="AlphaFoldDB" id="A0A8D8VZH0"/>
<dbReference type="Pfam" id="PF04831">
    <property type="entry name" value="POPDC1-3"/>
    <property type="match status" value="1"/>
</dbReference>
<keyword evidence="2 5" id="KW-0812">Transmembrane</keyword>
<dbReference type="EMBL" id="HBUF01217461">
    <property type="protein sequence ID" value="CAG6667800.1"/>
    <property type="molecule type" value="Transcribed_RNA"/>
</dbReference>
<dbReference type="EMBL" id="HBUF01348829">
    <property type="protein sequence ID" value="CAG6711995.1"/>
    <property type="molecule type" value="Transcribed_RNA"/>
</dbReference>
<evidence type="ECO:0000256" key="5">
    <source>
        <dbReference type="SAM" id="Phobius"/>
    </source>
</evidence>
<dbReference type="EMBL" id="HBUF01106677">
    <property type="protein sequence ID" value="CAG6639333.1"/>
    <property type="molecule type" value="Transcribed_RNA"/>
</dbReference>
<sequence length="403" mass="46433">MSLNPNTVDEFLNTSSYLYDDINSSLVNHSFVSNLTKNGTIIISTGLFGWCHNWKEFQHWLFNIAHFFFFISYALPTNRYGLICMHTFLIVGFSFLSSWAWRVACAPDIFIWNMFFISINLFQLIYVLYQSRPVKFDPDFEEIYMNLFEPFKVSRLQFKKLVNDQVIKTQTLNPGEAYALQNVTKTDRLALLLTGKAYVAQDKQYLHPIAMGEFLDSPEFESRANSENKFKVSIIAQSTCRIMYWERPSLEYLFVKETYLANVMTVLVAKDITTKLYAMNNKIITDKGSHIDIRLPCVTSAMKSKERRNAMLKAVKKNVTIDKAINSSPESIASSRERLMKKTKYTDSKTSPLACNHTTAAEMVPLRQISADRSDDTGESSCVENWLETSSKYHSCEIVEERD</sequence>
<dbReference type="GO" id="GO:0007507">
    <property type="term" value="P:heart development"/>
    <property type="evidence" value="ECO:0007669"/>
    <property type="project" value="TreeGrafter"/>
</dbReference>
<reference evidence="7" key="1">
    <citation type="submission" date="2021-05" db="EMBL/GenBank/DDBJ databases">
        <authorList>
            <person name="Alioto T."/>
            <person name="Alioto T."/>
            <person name="Gomez Garrido J."/>
        </authorList>
    </citation>
    <scope>NUCLEOTIDE SEQUENCE</scope>
</reference>
<proteinExistence type="predicted"/>
<evidence type="ECO:0000256" key="3">
    <source>
        <dbReference type="ARBA" id="ARBA00022989"/>
    </source>
</evidence>
<feature type="transmembrane region" description="Helical" evidence="5">
    <location>
        <begin position="82"/>
        <end position="103"/>
    </location>
</feature>
<dbReference type="GO" id="GO:0042391">
    <property type="term" value="P:regulation of membrane potential"/>
    <property type="evidence" value="ECO:0007669"/>
    <property type="project" value="TreeGrafter"/>
</dbReference>
<feature type="transmembrane region" description="Helical" evidence="5">
    <location>
        <begin position="109"/>
        <end position="129"/>
    </location>
</feature>
<dbReference type="EMBL" id="HBUF01217462">
    <property type="protein sequence ID" value="CAG6667801.1"/>
    <property type="molecule type" value="Transcribed_RNA"/>
</dbReference>
<dbReference type="PANTHER" id="PTHR12101">
    <property type="entry name" value="POPEYE DOMAIN CONTAINING PROTEIN"/>
    <property type="match status" value="1"/>
</dbReference>
<evidence type="ECO:0000256" key="4">
    <source>
        <dbReference type="ARBA" id="ARBA00023136"/>
    </source>
</evidence>
<evidence type="ECO:0000256" key="2">
    <source>
        <dbReference type="ARBA" id="ARBA00022692"/>
    </source>
</evidence>
<keyword evidence="4 5" id="KW-0472">Membrane</keyword>
<comment type="subcellular location">
    <subcellularLocation>
        <location evidence="1">Membrane</location>
        <topology evidence="1">Multi-pass membrane protein</topology>
    </subcellularLocation>
</comment>
<dbReference type="InterPro" id="IPR055272">
    <property type="entry name" value="POPDC1-3_dom"/>
</dbReference>
<keyword evidence="3 5" id="KW-1133">Transmembrane helix</keyword>
<feature type="transmembrane region" description="Helical" evidence="5">
    <location>
        <begin position="57"/>
        <end position="75"/>
    </location>
</feature>
<evidence type="ECO:0000259" key="6">
    <source>
        <dbReference type="Pfam" id="PF04831"/>
    </source>
</evidence>
<accession>A0A8D8VZH0</accession>
<dbReference type="EMBL" id="HBUF01106678">
    <property type="protein sequence ID" value="CAG6639334.1"/>
    <property type="molecule type" value="Transcribed_RNA"/>
</dbReference>
<evidence type="ECO:0000313" key="7">
    <source>
        <dbReference type="EMBL" id="CAG6639334.1"/>
    </source>
</evidence>
<dbReference type="EMBL" id="HBUF01106679">
    <property type="protein sequence ID" value="CAG6639335.1"/>
    <property type="molecule type" value="Transcribed_RNA"/>
</dbReference>
<dbReference type="EMBL" id="HBUF01217460">
    <property type="protein sequence ID" value="CAG6667799.1"/>
    <property type="molecule type" value="Transcribed_RNA"/>
</dbReference>
<evidence type="ECO:0000256" key="1">
    <source>
        <dbReference type="ARBA" id="ARBA00004141"/>
    </source>
</evidence>
<dbReference type="PANTHER" id="PTHR12101:SF30">
    <property type="entry name" value="POPEYE DOMAIN-CONTAINING PROTEIN 3-LIKE PROTEIN"/>
    <property type="match status" value="1"/>
</dbReference>
<dbReference type="GO" id="GO:0051146">
    <property type="term" value="P:striated muscle cell differentiation"/>
    <property type="evidence" value="ECO:0007669"/>
    <property type="project" value="TreeGrafter"/>
</dbReference>
<feature type="domain" description="POPDC1-3" evidence="6">
    <location>
        <begin position="58"/>
        <end position="282"/>
    </location>
</feature>
<dbReference type="InterPro" id="IPR006916">
    <property type="entry name" value="POPDC1-3"/>
</dbReference>
<name>A0A8D8VZH0_9HEMI</name>